<name>A0AAF0GM25_LATSK</name>
<reference evidence="2" key="1">
    <citation type="submission" date="2023-04" db="EMBL/GenBank/DDBJ databases">
        <title>Novel strain of Lactilactobacillus sakei and use thereof.</title>
        <authorList>
            <person name="Kim S.Y."/>
        </authorList>
    </citation>
    <scope>NUCLEOTIDE SEQUENCE</scope>
    <source>
        <strain evidence="2">HUP1</strain>
    </source>
</reference>
<organism evidence="2 3">
    <name type="scientific">Latilactobacillus sakei</name>
    <name type="common">Lactobacillus sakei</name>
    <dbReference type="NCBI Taxonomy" id="1599"/>
    <lineage>
        <taxon>Bacteria</taxon>
        <taxon>Bacillati</taxon>
        <taxon>Bacillota</taxon>
        <taxon>Bacilli</taxon>
        <taxon>Lactobacillales</taxon>
        <taxon>Lactobacillaceae</taxon>
        <taxon>Latilactobacillus</taxon>
    </lineage>
</organism>
<feature type="region of interest" description="Disordered" evidence="1">
    <location>
        <begin position="35"/>
        <end position="56"/>
    </location>
</feature>
<proteinExistence type="predicted"/>
<dbReference type="NCBIfam" id="TIGR01637">
    <property type="entry name" value="phage_arpU"/>
    <property type="match status" value="1"/>
</dbReference>
<evidence type="ECO:0000313" key="3">
    <source>
        <dbReference type="Proteomes" id="UP001179858"/>
    </source>
</evidence>
<dbReference type="Proteomes" id="UP001179858">
    <property type="component" value="Chromosome"/>
</dbReference>
<gene>
    <name evidence="2" type="ORF">QBD03_07375</name>
</gene>
<accession>A0AAF0GM25</accession>
<dbReference type="EMBL" id="CP122959">
    <property type="protein sequence ID" value="WGI18569.1"/>
    <property type="molecule type" value="Genomic_DNA"/>
</dbReference>
<dbReference type="InterPro" id="IPR006524">
    <property type="entry name" value="ArpU-like"/>
</dbReference>
<dbReference type="AlphaFoldDB" id="A0AAF0GM25"/>
<evidence type="ECO:0000313" key="2">
    <source>
        <dbReference type="EMBL" id="WGI18569.1"/>
    </source>
</evidence>
<protein>
    <submittedName>
        <fullName evidence="2">ArpU family phage packaging/lysis transcriptional regulator</fullName>
    </submittedName>
</protein>
<sequence>MYLDQLFPQVDEKATINKVKHFFKVTLPSMERHSHKDVSGMKSPVISDMPRGGSVGNQQEETITRRIYAGQVVDECRKAIECCDAISQQILWSVYVKDNTVMGTQLESGYGETRFRYYKNRACLQFADAFMLEDLHVFQK</sequence>
<evidence type="ECO:0000256" key="1">
    <source>
        <dbReference type="SAM" id="MobiDB-lite"/>
    </source>
</evidence>
<dbReference type="RefSeq" id="WP_280102635.1">
    <property type="nucleotide sequence ID" value="NZ_CP122959.1"/>
</dbReference>